<sequence>MDIKYAVKIVNTPLFASEIAYGDIVRVRPDHGRRELVFERLISESEHSAVRVILTGVDVRAEVQELVSAAGCTWESGRFSSLLAIDIPAEADYRALRQSLLGLKSAGKIGLQESAVSNVHRRQFESFP</sequence>
<comment type="caution">
    <text evidence="1">The sequence shown here is derived from an EMBL/GenBank/DDBJ whole genome shotgun (WGS) entry which is preliminary data.</text>
</comment>
<dbReference type="EMBL" id="JADBEK010000001">
    <property type="protein sequence ID" value="MBE1590023.1"/>
    <property type="molecule type" value="Genomic_DNA"/>
</dbReference>
<organism evidence="1 2">
    <name type="scientific">Nonomuraea angiospora</name>
    <dbReference type="NCBI Taxonomy" id="46172"/>
    <lineage>
        <taxon>Bacteria</taxon>
        <taxon>Bacillati</taxon>
        <taxon>Actinomycetota</taxon>
        <taxon>Actinomycetes</taxon>
        <taxon>Streptosporangiales</taxon>
        <taxon>Streptosporangiaceae</taxon>
        <taxon>Nonomuraea</taxon>
    </lineage>
</organism>
<evidence type="ECO:0000313" key="2">
    <source>
        <dbReference type="Proteomes" id="UP000633509"/>
    </source>
</evidence>
<keyword evidence="2" id="KW-1185">Reference proteome</keyword>
<evidence type="ECO:0000313" key="1">
    <source>
        <dbReference type="EMBL" id="MBE1590023.1"/>
    </source>
</evidence>
<dbReference type="InterPro" id="IPR025361">
    <property type="entry name" value="DUF4265"/>
</dbReference>
<accession>A0ABR9MBU1</accession>
<dbReference type="Proteomes" id="UP000633509">
    <property type="component" value="Unassembled WGS sequence"/>
</dbReference>
<name>A0ABR9MBU1_9ACTN</name>
<reference evidence="1 2" key="1">
    <citation type="submission" date="2020-10" db="EMBL/GenBank/DDBJ databases">
        <title>Sequencing the genomes of 1000 actinobacteria strains.</title>
        <authorList>
            <person name="Klenk H.-P."/>
        </authorList>
    </citation>
    <scope>NUCLEOTIDE SEQUENCE [LARGE SCALE GENOMIC DNA]</scope>
    <source>
        <strain evidence="1 2">DSM 43173</strain>
    </source>
</reference>
<evidence type="ECO:0008006" key="3">
    <source>
        <dbReference type="Google" id="ProtNLM"/>
    </source>
</evidence>
<gene>
    <name evidence="1" type="ORF">H4W80_008281</name>
</gene>
<dbReference type="Pfam" id="PF14085">
    <property type="entry name" value="DUF4265"/>
    <property type="match status" value="1"/>
</dbReference>
<protein>
    <recommendedName>
        <fullName evidence="3">DUF4265 domain-containing protein</fullName>
    </recommendedName>
</protein>
<proteinExistence type="predicted"/>